<dbReference type="PROSITE" id="PS50255">
    <property type="entry name" value="CYTOCHROME_B5_2"/>
    <property type="match status" value="1"/>
</dbReference>
<dbReference type="Gramene" id="Pp3c14_9410V3.3">
    <property type="protein sequence ID" value="Pp3c14_9410V3.3"/>
    <property type="gene ID" value="Pp3c14_9410"/>
</dbReference>
<dbReference type="Gramene" id="Pp3c14_9410V3.1">
    <property type="protein sequence ID" value="Pp3c14_9410V3.1"/>
    <property type="gene ID" value="Pp3c14_9410"/>
</dbReference>
<dbReference type="Gene3D" id="3.10.120.10">
    <property type="entry name" value="Cytochrome b5-like heme/steroid binding domain"/>
    <property type="match status" value="1"/>
</dbReference>
<dbReference type="InterPro" id="IPR001199">
    <property type="entry name" value="Cyt_B5-like_heme/steroid-bd"/>
</dbReference>
<name>A9SHD3_PHYPA</name>
<dbReference type="SUPFAM" id="SSF55856">
    <property type="entry name" value="Cytochrome b5-like heme/steroid binding domain"/>
    <property type="match status" value="1"/>
</dbReference>
<dbReference type="EnsemblPlants" id="Pp3c14_9410V3.3">
    <property type="protein sequence ID" value="Pp3c14_9410V3.3"/>
    <property type="gene ID" value="Pp3c14_9410"/>
</dbReference>
<dbReference type="Pfam" id="PF00173">
    <property type="entry name" value="Cyt-b5"/>
    <property type="match status" value="1"/>
</dbReference>
<dbReference type="FunFam" id="3.40.50.80:FF:000025">
    <property type="entry name" value="Nitrate reductase [NADH]"/>
    <property type="match status" value="1"/>
</dbReference>
<keyword evidence="17 20" id="KW-0534">Nitrate assimilation</keyword>
<keyword evidence="14" id="KW-0560">Oxidoreductase</keyword>
<evidence type="ECO:0000256" key="19">
    <source>
        <dbReference type="ARBA" id="ARBA00023157"/>
    </source>
</evidence>
<evidence type="ECO:0000259" key="22">
    <source>
        <dbReference type="PROSITE" id="PS50255"/>
    </source>
</evidence>
<evidence type="ECO:0000256" key="3">
    <source>
        <dbReference type="ARBA" id="ARBA00003838"/>
    </source>
</evidence>
<dbReference type="OMA" id="KAMMPDY"/>
<dbReference type="InterPro" id="IPR036400">
    <property type="entry name" value="Cyt_B5-like_heme/steroid_sf"/>
</dbReference>
<accession>A9SHD3</accession>
<dbReference type="KEGG" id="ppp:112291496"/>
<keyword evidence="12" id="KW-0274">FAD</keyword>
<evidence type="ECO:0000256" key="9">
    <source>
        <dbReference type="ARBA" id="ARBA00022630"/>
    </source>
</evidence>
<evidence type="ECO:0000259" key="23">
    <source>
        <dbReference type="PROSITE" id="PS51384"/>
    </source>
</evidence>
<comment type="cofactor">
    <cofactor evidence="21">
        <name>Mo-molybdopterin</name>
        <dbReference type="ChEBI" id="CHEBI:71302"/>
    </cofactor>
    <text evidence="21">Binds 1 Mo-molybdopterin (Mo-MPT) cofactor per subunit.</text>
</comment>
<dbReference type="GO" id="GO:0016020">
    <property type="term" value="C:membrane"/>
    <property type="evidence" value="ECO:0007669"/>
    <property type="project" value="UniProtKB-SubCell"/>
</dbReference>
<keyword evidence="19" id="KW-1015">Disulfide bond</keyword>
<comment type="subunit">
    <text evidence="6">Homodimer.</text>
</comment>
<dbReference type="GO" id="GO:0042128">
    <property type="term" value="P:nitrate assimilation"/>
    <property type="evidence" value="ECO:0000318"/>
    <property type="project" value="GO_Central"/>
</dbReference>
<dbReference type="FunFam" id="2.40.30.10:FF:000021">
    <property type="entry name" value="NADH-cytochrome b5 reductase"/>
    <property type="match status" value="1"/>
</dbReference>
<dbReference type="GO" id="GO:0071949">
    <property type="term" value="F:FAD binding"/>
    <property type="evidence" value="ECO:0000318"/>
    <property type="project" value="GO_Central"/>
</dbReference>
<comment type="cofactor">
    <cofactor evidence="2">
        <name>FAD</name>
        <dbReference type="ChEBI" id="CHEBI:57692"/>
    </cofactor>
</comment>
<dbReference type="InterPro" id="IPR008335">
    <property type="entry name" value="Mopterin_OxRdtase_euk"/>
</dbReference>
<keyword evidence="9" id="KW-0285">Flavoprotein</keyword>
<dbReference type="GeneID" id="112291496"/>
<dbReference type="EnsemblPlants" id="Pp3c14_9410V3.1">
    <property type="protein sequence ID" value="Pp3c14_9410V3.1"/>
    <property type="gene ID" value="Pp3c14_9410"/>
</dbReference>
<evidence type="ECO:0000256" key="21">
    <source>
        <dbReference type="PIRSR" id="PIRSR000233-1"/>
    </source>
</evidence>
<sequence>MGISLDSPILSNSAVGKLDTDLQSKKMLPNGDVHSCKVLHEEVSSAFRGSPVKKILSISETEEFDDEESASEDEKVMGYAAEIPITKVDERDKGTSDDWIPRHPELVRLTGRHPFNCEPPLATLMEAGFLTPTSLHYVRNHGAVPRASWDDWKIEISGLVKRPTTFTMNDILRFPARELPVTLVCAGNRRKEENIVKQSIGFNWGAAAVSTSIWRGVRLCDILRHCGVVSRKKGALYVCFEGAEILPGGGGSTYGTSITIDTAMDKAQDVLLAYQQNGQCLEPDHGFPIRLIIPGYIGGRMVKWLNKIEVTTQESGNYYHFHDNRVLPSHVDAETAKAEGWWYRPDYIINQLNINSAITSPAHGEALPVNFSTLQESYIVKGYAYSGGGRKVTRVEVSLNDGKSWILCDLKHPEEPTRYGKYWCWCFWQINVDVLDLLKCKEIVVRAWDAAMNTQPQHLIWNVMGMMNNCWFRVKIGITKSEDNGIHLTFDHPTQPGNQTGGWMVKSEAQKPAEPLIKIIETKVAAPARQIKLSEVRKHQKADSCWIIVRNKVYDCTPFLDDHPGGADSILINGGTDSTEEFDAIHSAKAQAMLEEYYIGDLVASKDDLEVELVKDEKEDIAKLVSSSGRPVALNPRERLPFRLIEKETLSHDVRRLRFALQSENHVLGLPVGKHILLSATINGKFCMRAYTPISNDDDVGYFELVIKVYYKNAHSKFPMGGLFSQYLDSLRIGDTIDVKGPVGHIVYEGKGHFLINGKSKFVKKVSMLAGGTGITPMYQVIRAIVSDPEDQTQICLLYSNRNEGDIMLRKELDTWQQQHENLKVHFTLTGAAPEDWAFSKGRICEAMIKEHIPEGCEASLALLCGPQELIQSACLPSLLNHKFDKSICLEF</sequence>
<dbReference type="eggNOG" id="KOG0537">
    <property type="taxonomic scope" value="Eukaryota"/>
</dbReference>
<comment type="subcellular location">
    <subcellularLocation>
        <location evidence="4">Membrane</location>
        <topology evidence="4">Multi-pass membrane protein</topology>
    </subcellularLocation>
</comment>
<dbReference type="OrthoDB" id="432685at2759"/>
<evidence type="ECO:0000256" key="7">
    <source>
        <dbReference type="ARBA" id="ARBA00022505"/>
    </source>
</evidence>
<feature type="binding site" evidence="21">
    <location>
        <position position="185"/>
    </location>
    <ligand>
        <name>Mo-molybdopterin</name>
        <dbReference type="ChEBI" id="CHEBI:71302"/>
    </ligand>
    <ligandPart>
        <name>Mo</name>
        <dbReference type="ChEBI" id="CHEBI:28685"/>
    </ligandPart>
</feature>
<organism evidence="24">
    <name type="scientific">Physcomitrium patens</name>
    <name type="common">Spreading-leaved earth moss</name>
    <name type="synonym">Physcomitrella patens</name>
    <dbReference type="NCBI Taxonomy" id="3218"/>
    <lineage>
        <taxon>Eukaryota</taxon>
        <taxon>Viridiplantae</taxon>
        <taxon>Streptophyta</taxon>
        <taxon>Embryophyta</taxon>
        <taxon>Bryophyta</taxon>
        <taxon>Bryophytina</taxon>
        <taxon>Bryopsida</taxon>
        <taxon>Funariidae</taxon>
        <taxon>Funariales</taxon>
        <taxon>Funariaceae</taxon>
        <taxon>Physcomitrium</taxon>
    </lineage>
</organism>
<keyword evidence="16" id="KW-0520">NAD</keyword>
<evidence type="ECO:0000256" key="15">
    <source>
        <dbReference type="ARBA" id="ARBA00023004"/>
    </source>
</evidence>
<dbReference type="PRINTS" id="PR00363">
    <property type="entry name" value="CYTOCHROMEB5"/>
</dbReference>
<dbReference type="PROSITE" id="PS00559">
    <property type="entry name" value="MOLYBDOPTERIN_EUK"/>
    <property type="match status" value="1"/>
</dbReference>
<dbReference type="InterPro" id="IPR036374">
    <property type="entry name" value="OxRdtase_Mopterin-bd_sf"/>
</dbReference>
<dbReference type="RefSeq" id="XP_024394762.1">
    <property type="nucleotide sequence ID" value="XM_024538994.2"/>
</dbReference>
<evidence type="ECO:0000256" key="16">
    <source>
        <dbReference type="ARBA" id="ARBA00023027"/>
    </source>
</evidence>
<evidence type="ECO:0000256" key="12">
    <source>
        <dbReference type="ARBA" id="ARBA00022827"/>
    </source>
</evidence>
<dbReference type="FunFam" id="3.90.420.10:FF:000003">
    <property type="entry name" value="Nitrate reductase"/>
    <property type="match status" value="1"/>
</dbReference>
<evidence type="ECO:0000256" key="17">
    <source>
        <dbReference type="ARBA" id="ARBA00023063"/>
    </source>
</evidence>
<dbReference type="Gene3D" id="3.90.420.10">
    <property type="entry name" value="Oxidoreductase, molybdopterin-binding domain"/>
    <property type="match status" value="1"/>
</dbReference>
<dbReference type="PIRSF" id="PIRSF000233">
    <property type="entry name" value="Nitr_rd_NADH"/>
    <property type="match status" value="1"/>
</dbReference>
<keyword evidence="13" id="KW-1133">Transmembrane helix</keyword>
<feature type="domain" description="Cytochrome b5 heme-binding" evidence="22">
    <location>
        <begin position="528"/>
        <end position="603"/>
    </location>
</feature>
<dbReference type="STRING" id="3218.A9SHD3"/>
<evidence type="ECO:0000256" key="2">
    <source>
        <dbReference type="ARBA" id="ARBA00001974"/>
    </source>
</evidence>
<keyword evidence="10" id="KW-0812">Transmembrane</keyword>
<evidence type="ECO:0000256" key="6">
    <source>
        <dbReference type="ARBA" id="ARBA00011738"/>
    </source>
</evidence>
<evidence type="ECO:0000256" key="4">
    <source>
        <dbReference type="ARBA" id="ARBA00004141"/>
    </source>
</evidence>
<dbReference type="GO" id="GO:0004128">
    <property type="term" value="F:cytochrome-b5 reductase activity, acting on NAD(P)H"/>
    <property type="evidence" value="ECO:0000318"/>
    <property type="project" value="GO_Central"/>
</dbReference>
<dbReference type="Gene3D" id="2.40.30.10">
    <property type="entry name" value="Translation factors"/>
    <property type="match status" value="1"/>
</dbReference>
<dbReference type="GO" id="GO:0050464">
    <property type="term" value="F:nitrate reductase (NADPH) activity"/>
    <property type="evidence" value="ECO:0007669"/>
    <property type="project" value="InterPro"/>
</dbReference>
<dbReference type="EnsemblPlants" id="Pp3c14_9410V3.2">
    <property type="protein sequence ID" value="Pp3c14_9410V3.2"/>
    <property type="gene ID" value="Pp3c14_9410"/>
</dbReference>
<keyword evidence="7 21" id="KW-0500">Molybdenum</keyword>
<evidence type="ECO:0000256" key="1">
    <source>
        <dbReference type="ARBA" id="ARBA00001971"/>
    </source>
</evidence>
<dbReference type="Gene3D" id="2.60.40.650">
    <property type="match status" value="1"/>
</dbReference>
<dbReference type="Pfam" id="PF00970">
    <property type="entry name" value="FAD_binding_6"/>
    <property type="match status" value="1"/>
</dbReference>
<dbReference type="InterPro" id="IPR039261">
    <property type="entry name" value="FNR_nucleotide-bd"/>
</dbReference>
<evidence type="ECO:0000256" key="11">
    <source>
        <dbReference type="ARBA" id="ARBA00022723"/>
    </source>
</evidence>
<dbReference type="PANTHER" id="PTHR19372:SF7">
    <property type="entry name" value="SULFITE OXIDASE, MITOCHONDRIAL"/>
    <property type="match status" value="1"/>
</dbReference>
<dbReference type="Pfam" id="PF03404">
    <property type="entry name" value="Mo-co_dimer"/>
    <property type="match status" value="1"/>
</dbReference>
<keyword evidence="15" id="KW-0408">Iron</keyword>
<dbReference type="CDD" id="cd06183">
    <property type="entry name" value="cyt_b5_reduct_like"/>
    <property type="match status" value="1"/>
</dbReference>
<dbReference type="SUPFAM" id="SSF81296">
    <property type="entry name" value="E set domains"/>
    <property type="match status" value="1"/>
</dbReference>
<dbReference type="eggNOG" id="KOG0535">
    <property type="taxonomic scope" value="Eukaryota"/>
</dbReference>
<dbReference type="FunFam" id="2.60.40.650:FF:000001">
    <property type="entry name" value="Nitrate reductase"/>
    <property type="match status" value="1"/>
</dbReference>
<dbReference type="AlphaFoldDB" id="A9SHD3"/>
<dbReference type="InterPro" id="IPR017927">
    <property type="entry name" value="FAD-bd_FR_type"/>
</dbReference>
<dbReference type="GO" id="GO:0020037">
    <property type="term" value="F:heme binding"/>
    <property type="evidence" value="ECO:0007669"/>
    <property type="project" value="InterPro"/>
</dbReference>
<dbReference type="Gramene" id="Pp3c14_9410V3.4">
    <property type="protein sequence ID" value="Pp3c14_9410V3.4"/>
    <property type="gene ID" value="Pp3c14_9410"/>
</dbReference>
<feature type="domain" description="FAD-binding FR-type" evidence="23">
    <location>
        <begin position="637"/>
        <end position="749"/>
    </location>
</feature>
<keyword evidence="18" id="KW-0472">Membrane</keyword>
<dbReference type="Proteomes" id="UP000006727">
    <property type="component" value="Chromosome 14"/>
</dbReference>
<dbReference type="InterPro" id="IPR005066">
    <property type="entry name" value="MoCF_OxRdtse_dimer"/>
</dbReference>
<dbReference type="FunCoup" id="A9SHD3">
    <property type="interactions" value="189"/>
</dbReference>
<dbReference type="InterPro" id="IPR012137">
    <property type="entry name" value="Nitr_rd_NADH"/>
</dbReference>
<keyword evidence="8" id="KW-0349">Heme</keyword>
<dbReference type="InterPro" id="IPR022407">
    <property type="entry name" value="OxRdtase_Mopterin_BS"/>
</dbReference>
<dbReference type="InterPro" id="IPR001433">
    <property type="entry name" value="OxRdtase_FAD/NAD-bd"/>
</dbReference>
<dbReference type="SUPFAM" id="SSF52343">
    <property type="entry name" value="Ferredoxin reductase-like, C-terminal NADP-linked domain"/>
    <property type="match status" value="1"/>
</dbReference>
<dbReference type="PANTHER" id="PTHR19372">
    <property type="entry name" value="SULFITE REDUCTASE"/>
    <property type="match status" value="1"/>
</dbReference>
<evidence type="ECO:0000256" key="18">
    <source>
        <dbReference type="ARBA" id="ARBA00023136"/>
    </source>
</evidence>
<dbReference type="InterPro" id="IPR000572">
    <property type="entry name" value="OxRdtase_Mopterin-bd_dom"/>
</dbReference>
<dbReference type="SMART" id="SM01117">
    <property type="entry name" value="Cyt-b5"/>
    <property type="match status" value="1"/>
</dbReference>
<evidence type="ECO:0000256" key="14">
    <source>
        <dbReference type="ARBA" id="ARBA00023002"/>
    </source>
</evidence>
<dbReference type="PROSITE" id="PS51384">
    <property type="entry name" value="FAD_FR"/>
    <property type="match status" value="1"/>
</dbReference>
<evidence type="ECO:0000256" key="20">
    <source>
        <dbReference type="PIRNR" id="PIRNR000233"/>
    </source>
</evidence>
<reference evidence="24 26" key="1">
    <citation type="journal article" date="2008" name="Science">
        <title>The Physcomitrella genome reveals evolutionary insights into the conquest of land by plants.</title>
        <authorList>
            <person name="Rensing S."/>
            <person name="Lang D."/>
            <person name="Zimmer A."/>
            <person name="Terry A."/>
            <person name="Salamov A."/>
            <person name="Shapiro H."/>
            <person name="Nishiyama T."/>
            <person name="Perroud P.-F."/>
            <person name="Lindquist E."/>
            <person name="Kamisugi Y."/>
            <person name="Tanahashi T."/>
            <person name="Sakakibara K."/>
            <person name="Fujita T."/>
            <person name="Oishi K."/>
            <person name="Shin-I T."/>
            <person name="Kuroki Y."/>
            <person name="Toyoda A."/>
            <person name="Suzuki Y."/>
            <person name="Hashimoto A."/>
            <person name="Yamaguchi K."/>
            <person name="Sugano A."/>
            <person name="Kohara Y."/>
            <person name="Fujiyama A."/>
            <person name="Anterola A."/>
            <person name="Aoki S."/>
            <person name="Ashton N."/>
            <person name="Barbazuk W.B."/>
            <person name="Barker E."/>
            <person name="Bennetzen J."/>
            <person name="Bezanilla M."/>
            <person name="Blankenship R."/>
            <person name="Cho S.H."/>
            <person name="Dutcher S."/>
            <person name="Estelle M."/>
            <person name="Fawcett J.A."/>
            <person name="Gundlach H."/>
            <person name="Hanada K."/>
            <person name="Heyl A."/>
            <person name="Hicks K.A."/>
            <person name="Hugh J."/>
            <person name="Lohr M."/>
            <person name="Mayer K."/>
            <person name="Melkozernov A."/>
            <person name="Murata T."/>
            <person name="Nelson D."/>
            <person name="Pils B."/>
            <person name="Prigge M."/>
            <person name="Reiss B."/>
            <person name="Renner T."/>
            <person name="Rombauts S."/>
            <person name="Rushton P."/>
            <person name="Sanderfoot A."/>
            <person name="Schween G."/>
            <person name="Shiu S.-H."/>
            <person name="Stueber K."/>
            <person name="Theodoulou F.L."/>
            <person name="Tu H."/>
            <person name="Van de Peer Y."/>
            <person name="Verrier P.J."/>
            <person name="Waters E."/>
            <person name="Wood A."/>
            <person name="Yang L."/>
            <person name="Cove D."/>
            <person name="Cuming A."/>
            <person name="Hasebe M."/>
            <person name="Lucas S."/>
            <person name="Mishler D.B."/>
            <person name="Reski R."/>
            <person name="Grigoriev I."/>
            <person name="Quatrano R.S."/>
            <person name="Boore J.L."/>
        </authorList>
    </citation>
    <scope>NUCLEOTIDE SEQUENCE [LARGE SCALE GENOMIC DNA]</scope>
    <source>
        <strain evidence="25 26">cv. Gransden 2004</strain>
    </source>
</reference>
<reference evidence="24 26" key="2">
    <citation type="journal article" date="2018" name="Plant J.">
        <title>The Physcomitrella patens chromosome-scale assembly reveals moss genome structure and evolution.</title>
        <authorList>
            <person name="Lang D."/>
            <person name="Ullrich K.K."/>
            <person name="Murat F."/>
            <person name="Fuchs J."/>
            <person name="Jenkins J."/>
            <person name="Haas F.B."/>
            <person name="Piednoel M."/>
            <person name="Gundlach H."/>
            <person name="Van Bel M."/>
            <person name="Meyberg R."/>
            <person name="Vives C."/>
            <person name="Morata J."/>
            <person name="Symeonidi A."/>
            <person name="Hiss M."/>
            <person name="Muchero W."/>
            <person name="Kamisugi Y."/>
            <person name="Saleh O."/>
            <person name="Blanc G."/>
            <person name="Decker E.L."/>
            <person name="van Gessel N."/>
            <person name="Grimwood J."/>
            <person name="Hayes R.D."/>
            <person name="Graham S.W."/>
            <person name="Gunter L.E."/>
            <person name="McDaniel S.F."/>
            <person name="Hoernstein S.N.W."/>
            <person name="Larsson A."/>
            <person name="Li F.W."/>
            <person name="Perroud P.F."/>
            <person name="Phillips J."/>
            <person name="Ranjan P."/>
            <person name="Rokshar D.S."/>
            <person name="Rothfels C.J."/>
            <person name="Schneider L."/>
            <person name="Shu S."/>
            <person name="Stevenson D.W."/>
            <person name="Thummler F."/>
            <person name="Tillich M."/>
            <person name="Villarreal Aguilar J.C."/>
            <person name="Widiez T."/>
            <person name="Wong G.K."/>
            <person name="Wymore A."/>
            <person name="Zhang Y."/>
            <person name="Zimmer A.D."/>
            <person name="Quatrano R.S."/>
            <person name="Mayer K.F.X."/>
            <person name="Goodstein D."/>
            <person name="Casacuberta J.M."/>
            <person name="Vandepoele K."/>
            <person name="Reski R."/>
            <person name="Cuming A.C."/>
            <person name="Tuskan G.A."/>
            <person name="Maumus F."/>
            <person name="Salse J."/>
            <person name="Schmutz J."/>
            <person name="Rensing S.A."/>
        </authorList>
    </citation>
    <scope>NUCLEOTIDE SEQUENCE [LARGE SCALE GENOMIC DNA]</scope>
    <source>
        <strain evidence="25 26">cv. Gransden 2004</strain>
    </source>
</reference>
<dbReference type="eggNOG" id="KOG0534">
    <property type="taxonomic scope" value="Eukaryota"/>
</dbReference>
<dbReference type="GO" id="GO:0006809">
    <property type="term" value="P:nitric oxide biosynthetic process"/>
    <property type="evidence" value="ECO:0000318"/>
    <property type="project" value="GO_Central"/>
</dbReference>
<dbReference type="Pfam" id="PF00174">
    <property type="entry name" value="Oxidored_molyb"/>
    <property type="match status" value="1"/>
</dbReference>
<dbReference type="InterPro" id="IPR014756">
    <property type="entry name" value="Ig_E-set"/>
</dbReference>
<evidence type="ECO:0000313" key="24">
    <source>
        <dbReference type="EMBL" id="PNR40850.1"/>
    </source>
</evidence>
<keyword evidence="26" id="KW-1185">Reference proteome</keyword>
<evidence type="ECO:0000256" key="10">
    <source>
        <dbReference type="ARBA" id="ARBA00022692"/>
    </source>
</evidence>
<dbReference type="GO" id="GO:0009416">
    <property type="term" value="P:response to light stimulus"/>
    <property type="evidence" value="ECO:0007669"/>
    <property type="project" value="UniProtKB-ARBA"/>
</dbReference>
<dbReference type="RefSeq" id="XP_024394763.1">
    <property type="nucleotide sequence ID" value="XM_024538995.2"/>
</dbReference>
<dbReference type="PRINTS" id="PR00407">
    <property type="entry name" value="EUMOPTERIN"/>
</dbReference>
<dbReference type="GO" id="GO:0009703">
    <property type="term" value="F:nitrate reductase (NADH) activity"/>
    <property type="evidence" value="ECO:0000318"/>
    <property type="project" value="GO_Central"/>
</dbReference>
<dbReference type="HOGENOM" id="CLU_003827_4_1_1"/>
<dbReference type="PRINTS" id="PR00406">
    <property type="entry name" value="CYTB5RDTASE"/>
</dbReference>
<dbReference type="GO" id="GO:0030151">
    <property type="term" value="F:molybdenum ion binding"/>
    <property type="evidence" value="ECO:0007669"/>
    <property type="project" value="InterPro"/>
</dbReference>
<comment type="function">
    <text evidence="3 20">Nitrate reductase is a key enzyme involved in the first step of nitrate assimilation in plants, fungi and bacteria.</text>
</comment>
<dbReference type="Gene3D" id="3.40.50.80">
    <property type="entry name" value="Nucleotide-binding domain of ferredoxin-NADP reductase (FNR) module"/>
    <property type="match status" value="1"/>
</dbReference>
<dbReference type="GO" id="GO:0043546">
    <property type="term" value="F:molybdopterin cofactor binding"/>
    <property type="evidence" value="ECO:0007669"/>
    <property type="project" value="InterPro"/>
</dbReference>
<evidence type="ECO:0000256" key="5">
    <source>
        <dbReference type="ARBA" id="ARBA00006253"/>
    </source>
</evidence>
<dbReference type="Pfam" id="PF00175">
    <property type="entry name" value="NAD_binding_1"/>
    <property type="match status" value="1"/>
</dbReference>
<protein>
    <recommendedName>
        <fullName evidence="20">Nitrate reductase</fullName>
    </recommendedName>
</protein>
<dbReference type="FunFam" id="3.10.120.10:FF:000007">
    <property type="entry name" value="Sulfite oxidase, mitochondrial"/>
    <property type="match status" value="1"/>
</dbReference>
<evidence type="ECO:0000256" key="8">
    <source>
        <dbReference type="ARBA" id="ARBA00022617"/>
    </source>
</evidence>
<dbReference type="SUPFAM" id="SSF56524">
    <property type="entry name" value="Oxidoreductase molybdopterin-binding domain"/>
    <property type="match status" value="1"/>
</dbReference>
<dbReference type="InterPro" id="IPR018506">
    <property type="entry name" value="Cyt_B5_heme-BS"/>
</dbReference>
<dbReference type="Gramene" id="Pp3c14_9410V3.2">
    <property type="protein sequence ID" value="Pp3c14_9410V3.2"/>
    <property type="gene ID" value="Pp3c14_9410"/>
</dbReference>
<dbReference type="InterPro" id="IPR017938">
    <property type="entry name" value="Riboflavin_synthase-like_b-brl"/>
</dbReference>
<proteinExistence type="inferred from homology"/>
<comment type="cofactor">
    <cofactor evidence="1">
        <name>heme</name>
        <dbReference type="ChEBI" id="CHEBI:30413"/>
    </cofactor>
</comment>
<evidence type="ECO:0000256" key="13">
    <source>
        <dbReference type="ARBA" id="ARBA00022989"/>
    </source>
</evidence>
<dbReference type="InterPro" id="IPR008333">
    <property type="entry name" value="Cbr1-like_FAD-bd_dom"/>
</dbReference>
<evidence type="ECO:0000313" key="26">
    <source>
        <dbReference type="Proteomes" id="UP000006727"/>
    </source>
</evidence>
<dbReference type="PaxDb" id="3218-PP1S79_76V6.2"/>
<dbReference type="EMBL" id="ABEU02000014">
    <property type="protein sequence ID" value="PNR40850.1"/>
    <property type="molecule type" value="Genomic_DNA"/>
</dbReference>
<keyword evidence="11 21" id="KW-0479">Metal-binding</keyword>
<comment type="similarity">
    <text evidence="5 20">Belongs to the nitrate reductase family.</text>
</comment>
<dbReference type="SUPFAM" id="SSF63380">
    <property type="entry name" value="Riboflavin synthase domain-like"/>
    <property type="match status" value="1"/>
</dbReference>
<dbReference type="InterPro" id="IPR001709">
    <property type="entry name" value="Flavoprot_Pyr_Nucl_cyt_Rdtase"/>
</dbReference>
<evidence type="ECO:0000313" key="25">
    <source>
        <dbReference type="EnsemblPlants" id="Pp3c14_9410V3.1"/>
    </source>
</evidence>
<gene>
    <name evidence="25" type="primary">LOC112291496</name>
    <name evidence="24" type="ORF">PHYPA_018253</name>
</gene>
<dbReference type="EnsemblPlants" id="Pp3c14_9410V3.4">
    <property type="protein sequence ID" value="Pp3c14_9410V3.4"/>
    <property type="gene ID" value="Pp3c14_9410"/>
</dbReference>
<dbReference type="PRINTS" id="PR00371">
    <property type="entry name" value="FPNCR"/>
</dbReference>
<reference evidence="25" key="3">
    <citation type="submission" date="2020-12" db="UniProtKB">
        <authorList>
            <consortium name="EnsemblPlants"/>
        </authorList>
    </citation>
    <scope>IDENTIFICATION</scope>
</reference>
<dbReference type="PROSITE" id="PS00191">
    <property type="entry name" value="CYTOCHROME_B5_1"/>
    <property type="match status" value="1"/>
</dbReference>
<dbReference type="CDD" id="cd02112">
    <property type="entry name" value="eukary_NR_Moco"/>
    <property type="match status" value="1"/>
</dbReference>